<evidence type="ECO:0008006" key="4">
    <source>
        <dbReference type="Google" id="ProtNLM"/>
    </source>
</evidence>
<evidence type="ECO:0000313" key="2">
    <source>
        <dbReference type="EMBL" id="RMR11246.1"/>
    </source>
</evidence>
<organism evidence="2 3">
    <name type="scientific">Pseudomonas amygdali pv. ulmi</name>
    <dbReference type="NCBI Taxonomy" id="251720"/>
    <lineage>
        <taxon>Bacteria</taxon>
        <taxon>Pseudomonadati</taxon>
        <taxon>Pseudomonadota</taxon>
        <taxon>Gammaproteobacteria</taxon>
        <taxon>Pseudomonadales</taxon>
        <taxon>Pseudomonadaceae</taxon>
        <taxon>Pseudomonas</taxon>
        <taxon>Pseudomonas amygdali</taxon>
    </lineage>
</organism>
<dbReference type="AlphaFoldDB" id="A0A3M4S9J7"/>
<gene>
    <name evidence="2" type="ORF">ALP90_200136</name>
</gene>
<comment type="caution">
    <text evidence="2">The sequence shown here is derived from an EMBL/GenBank/DDBJ whole genome shotgun (WGS) entry which is preliminary data.</text>
</comment>
<evidence type="ECO:0000313" key="3">
    <source>
        <dbReference type="Proteomes" id="UP000271097"/>
    </source>
</evidence>
<dbReference type="EMBL" id="RBRS01000376">
    <property type="protein sequence ID" value="RMR11246.1"/>
    <property type="molecule type" value="Genomic_DNA"/>
</dbReference>
<dbReference type="Proteomes" id="UP000271097">
    <property type="component" value="Unassembled WGS sequence"/>
</dbReference>
<feature type="signal peptide" evidence="1">
    <location>
        <begin position="1"/>
        <end position="18"/>
    </location>
</feature>
<reference evidence="2 3" key="1">
    <citation type="submission" date="2018-08" db="EMBL/GenBank/DDBJ databases">
        <title>Recombination of ecologically and evolutionarily significant loci maintains genetic cohesion in the Pseudomonas syringae species complex.</title>
        <authorList>
            <person name="Dillon M."/>
            <person name="Thakur S."/>
            <person name="Almeida R.N.D."/>
            <person name="Weir B.S."/>
            <person name="Guttman D.S."/>
        </authorList>
    </citation>
    <scope>NUCLEOTIDE SEQUENCE [LARGE SCALE GENOMIC DNA]</scope>
    <source>
        <strain evidence="2 3">ICMP 5931</strain>
    </source>
</reference>
<accession>A0A3M4S9J7</accession>
<evidence type="ECO:0000256" key="1">
    <source>
        <dbReference type="SAM" id="SignalP"/>
    </source>
</evidence>
<feature type="chain" id="PRO_5018002304" description="EexN family lipoprotein" evidence="1">
    <location>
        <begin position="19"/>
        <end position="87"/>
    </location>
</feature>
<dbReference type="RefSeq" id="WP_158608274.1">
    <property type="nucleotide sequence ID" value="NZ_RBRS01000376.1"/>
</dbReference>
<dbReference type="InterPro" id="IPR047937">
    <property type="entry name" value="Eex_IncN-like"/>
</dbReference>
<sequence>MKKIMAVLGLVGFLLVSACSEEVKTPEWYVDHPKELAPVYKECKASGNDTPNCRNAIAAQFLIQQKNAKVPTFDFNLQDEMKKDSAK</sequence>
<dbReference type="PROSITE" id="PS51257">
    <property type="entry name" value="PROKAR_LIPOPROTEIN"/>
    <property type="match status" value="1"/>
</dbReference>
<dbReference type="NCBIfam" id="NF033894">
    <property type="entry name" value="Eex_IncN"/>
    <property type="match status" value="1"/>
</dbReference>
<protein>
    <recommendedName>
        <fullName evidence="4">EexN family lipoprotein</fullName>
    </recommendedName>
</protein>
<name>A0A3M4S9J7_PSEA0</name>
<proteinExistence type="predicted"/>
<keyword evidence="1" id="KW-0732">Signal</keyword>